<dbReference type="EMBL" id="NJIH01000007">
    <property type="protein sequence ID" value="OWT58963.1"/>
    <property type="molecule type" value="Genomic_DNA"/>
</dbReference>
<dbReference type="InterPro" id="IPR014757">
    <property type="entry name" value="Tscrpt_reg_IclR_C"/>
</dbReference>
<dbReference type="OrthoDB" id="9792858at2"/>
<evidence type="ECO:0000313" key="4">
    <source>
        <dbReference type="EMBL" id="OWT58963.1"/>
    </source>
</evidence>
<sequence>MSDRAAIDPRALRDVLGTFVTGVTVVTAVDGQGRKYGVTANSFSSVSLDPPLVLWSQSTTSTSHAAFRDSDRFVVNILSSEQIEVSNRFAKSGDRKFEGVAVKSGIGDVPVIDGCAAYLECKKLQTVPGGDHVVYIGQVENFHKTGRKPLAFGSGKYMVAYAHDLGQISPELGAANVAHIEAVRVGCAALPEIALELGHTVSLAVWGNRGPTIIRWEPSAKPVSANLRTGVVLTSTQSATGQVFAAFLPREICGDILDAEIRQGLVARDELDAVIAEVKRRGIGRAALAKQSPIHKVAINAFSAPIFDVSGMIAFVLTVSGKSDEIDPAWDGNIPRALRAAADMVSRRLGFKMPVSALAQ</sequence>
<comment type="similarity">
    <text evidence="1">Belongs to the non-flavoprotein flavin reductase family.</text>
</comment>
<feature type="domain" description="IclR-ED" evidence="3">
    <location>
        <begin position="168"/>
        <end position="351"/>
    </location>
</feature>
<evidence type="ECO:0000313" key="5">
    <source>
        <dbReference type="Proteomes" id="UP000214603"/>
    </source>
</evidence>
<dbReference type="Proteomes" id="UP000214603">
    <property type="component" value="Unassembled WGS sequence"/>
</dbReference>
<accession>A0A225MFC7</accession>
<evidence type="ECO:0000256" key="2">
    <source>
        <dbReference type="ARBA" id="ARBA00023002"/>
    </source>
</evidence>
<keyword evidence="5" id="KW-1185">Reference proteome</keyword>
<dbReference type="InterPro" id="IPR002563">
    <property type="entry name" value="Flavin_Rdtase-like_dom"/>
</dbReference>
<keyword evidence="2" id="KW-0560">Oxidoreductase</keyword>
<dbReference type="GO" id="GO:0010181">
    <property type="term" value="F:FMN binding"/>
    <property type="evidence" value="ECO:0007669"/>
    <property type="project" value="InterPro"/>
</dbReference>
<comment type="caution">
    <text evidence="4">The sequence shown here is derived from an EMBL/GenBank/DDBJ whole genome shotgun (WGS) entry which is preliminary data.</text>
</comment>
<dbReference type="SUPFAM" id="SSF50475">
    <property type="entry name" value="FMN-binding split barrel"/>
    <property type="match status" value="1"/>
</dbReference>
<gene>
    <name evidence="4" type="ORF">CEY11_12240</name>
</gene>
<protein>
    <submittedName>
        <fullName evidence="4">Flavin reductase</fullName>
    </submittedName>
</protein>
<dbReference type="PANTHER" id="PTHR30466">
    <property type="entry name" value="FLAVIN REDUCTASE"/>
    <property type="match status" value="1"/>
</dbReference>
<name>A0A225MFC7_9BURK</name>
<reference evidence="5" key="1">
    <citation type="submission" date="2017-06" db="EMBL/GenBank/DDBJ databases">
        <title>Herbaspirillum phytohormonus sp. nov., isolated from the root nodule of Robinia pseudoacacia in lead-zinc mine.</title>
        <authorList>
            <person name="Fan M."/>
            <person name="Lin Y."/>
        </authorList>
    </citation>
    <scope>NUCLEOTIDE SEQUENCE [LARGE SCALE GENOMIC DNA]</scope>
    <source>
        <strain evidence="5">SC-089</strain>
    </source>
</reference>
<dbReference type="AlphaFoldDB" id="A0A225MFC7"/>
<dbReference type="PANTHER" id="PTHR30466:SF11">
    <property type="entry name" value="FLAVIN-DEPENDENT MONOOXYGENASE, REDUCTASE SUBUNIT HSAB"/>
    <property type="match status" value="1"/>
</dbReference>
<dbReference type="GO" id="GO:0042602">
    <property type="term" value="F:riboflavin reductase (NADPH) activity"/>
    <property type="evidence" value="ECO:0007669"/>
    <property type="project" value="TreeGrafter"/>
</dbReference>
<dbReference type="SUPFAM" id="SSF55781">
    <property type="entry name" value="GAF domain-like"/>
    <property type="match status" value="1"/>
</dbReference>
<dbReference type="Gene3D" id="3.30.450.40">
    <property type="match status" value="1"/>
</dbReference>
<evidence type="ECO:0000259" key="3">
    <source>
        <dbReference type="PROSITE" id="PS51078"/>
    </source>
</evidence>
<dbReference type="InterPro" id="IPR050268">
    <property type="entry name" value="NADH-dep_flavin_reductase"/>
</dbReference>
<dbReference type="SMART" id="SM00903">
    <property type="entry name" value="Flavin_Reduct"/>
    <property type="match status" value="1"/>
</dbReference>
<evidence type="ECO:0000256" key="1">
    <source>
        <dbReference type="ARBA" id="ARBA00008898"/>
    </source>
</evidence>
<dbReference type="Gene3D" id="2.30.110.10">
    <property type="entry name" value="Electron Transport, Fmn-binding Protein, Chain A"/>
    <property type="match status" value="1"/>
</dbReference>
<dbReference type="Pfam" id="PF01613">
    <property type="entry name" value="Flavin_Reduct"/>
    <property type="match status" value="1"/>
</dbReference>
<dbReference type="InterPro" id="IPR029016">
    <property type="entry name" value="GAF-like_dom_sf"/>
</dbReference>
<dbReference type="RefSeq" id="WP_088603694.1">
    <property type="nucleotide sequence ID" value="NZ_NJIH01000007.1"/>
</dbReference>
<dbReference type="PROSITE" id="PS51078">
    <property type="entry name" value="ICLR_ED"/>
    <property type="match status" value="1"/>
</dbReference>
<proteinExistence type="inferred from homology"/>
<dbReference type="InterPro" id="IPR012349">
    <property type="entry name" value="Split_barrel_FMN-bd"/>
</dbReference>
<dbReference type="Pfam" id="PF01614">
    <property type="entry name" value="IclR_C"/>
    <property type="match status" value="1"/>
</dbReference>
<organism evidence="4 5">
    <name type="scientific">Candidimonas nitroreducens</name>
    <dbReference type="NCBI Taxonomy" id="683354"/>
    <lineage>
        <taxon>Bacteria</taxon>
        <taxon>Pseudomonadati</taxon>
        <taxon>Pseudomonadota</taxon>
        <taxon>Betaproteobacteria</taxon>
        <taxon>Burkholderiales</taxon>
        <taxon>Alcaligenaceae</taxon>
        <taxon>Candidimonas</taxon>
    </lineage>
</organism>